<dbReference type="EMBL" id="CP034209">
    <property type="protein sequence ID" value="QBZ64483.1"/>
    <property type="molecule type" value="Genomic_DNA"/>
</dbReference>
<evidence type="ECO:0000256" key="2">
    <source>
        <dbReference type="ARBA" id="ARBA00023242"/>
    </source>
</evidence>
<dbReference type="InterPro" id="IPR050987">
    <property type="entry name" value="AtrR-like"/>
</dbReference>
<dbReference type="InterPro" id="IPR007219">
    <property type="entry name" value="XnlR_reg_dom"/>
</dbReference>
<dbReference type="SMART" id="SM00066">
    <property type="entry name" value="GAL4"/>
    <property type="match status" value="1"/>
</dbReference>
<dbReference type="SMART" id="SM00906">
    <property type="entry name" value="Fungal_trans"/>
    <property type="match status" value="1"/>
</dbReference>
<dbReference type="GO" id="GO:0000981">
    <property type="term" value="F:DNA-binding transcription factor activity, RNA polymerase II-specific"/>
    <property type="evidence" value="ECO:0007669"/>
    <property type="project" value="InterPro"/>
</dbReference>
<evidence type="ECO:0000313" key="4">
    <source>
        <dbReference type="EMBL" id="QBZ64483.1"/>
    </source>
</evidence>
<dbReference type="GO" id="GO:0008270">
    <property type="term" value="F:zinc ion binding"/>
    <property type="evidence" value="ECO:0007669"/>
    <property type="project" value="InterPro"/>
</dbReference>
<keyword evidence="2" id="KW-0539">Nucleus</keyword>
<dbReference type="InterPro" id="IPR001138">
    <property type="entry name" value="Zn2Cys6_DnaBD"/>
</dbReference>
<dbReference type="GO" id="GO:0006351">
    <property type="term" value="P:DNA-templated transcription"/>
    <property type="evidence" value="ECO:0007669"/>
    <property type="project" value="InterPro"/>
</dbReference>
<proteinExistence type="predicted"/>
<dbReference type="SUPFAM" id="SSF57701">
    <property type="entry name" value="Zn2/Cys6 DNA-binding domain"/>
    <property type="match status" value="1"/>
</dbReference>
<reference evidence="4 5" key="1">
    <citation type="journal article" date="2019" name="Mol. Biol. Evol.">
        <title>Blast fungal genomes show frequent chromosomal changes, gene gains and losses, and effector gene turnover.</title>
        <authorList>
            <person name="Gomez Luciano L.B."/>
            <person name="Jason Tsai I."/>
            <person name="Chuma I."/>
            <person name="Tosa Y."/>
            <person name="Chen Y.H."/>
            <person name="Li J.Y."/>
            <person name="Li M.Y."/>
            <person name="Jade Lu M.Y."/>
            <person name="Nakayashiki H."/>
            <person name="Li W.H."/>
        </authorList>
    </citation>
    <scope>NUCLEOTIDE SEQUENCE [LARGE SCALE GENOMIC DNA]</scope>
    <source>
        <strain evidence="4">MZ5-1-6</strain>
    </source>
</reference>
<feature type="region of interest" description="Disordered" evidence="3">
    <location>
        <begin position="118"/>
        <end position="145"/>
    </location>
</feature>
<dbReference type="PANTHER" id="PTHR46910:SF39">
    <property type="entry name" value="ZN(II)2CYS6 TRANSCRIPTION FACTOR (EUROFUNG)"/>
    <property type="match status" value="1"/>
</dbReference>
<dbReference type="CDD" id="cd00067">
    <property type="entry name" value="GAL4"/>
    <property type="match status" value="1"/>
</dbReference>
<gene>
    <name evidence="4" type="ORF">PoMZ_06181</name>
</gene>
<sequence>MPRSRATSSPASPDKRLPVNPRRHKVPIEQRKRVATACNSCNVKRVKCSGERPCRQCKNTSRECIYPVTVDKVTIAKSELDALHAKCAALERCLQEAVPDSARRQQLLALGSKSIAPRRGSDGLHSPAASPVSDGVEEESAVAEDGRLLQDTDGTARYLGETSGATFLDNLKQFMSTIFPLAYNGSAPSDPAIHIGNIFLSSVGRYQTSDSQPLLVPIVDPLWLPTSTEMSVKLSDLRYFIQEGGAISGGIYFWGDLTSLPHDEKGPAASTAADLVAHRPLAFYHAAFAYSTLFGLTTTNSKQDGQLGETYFARAKMLLGNPLEVATYSTADVAALALMGMYMVEMNRRDAAYMYITTAMHISIMHGVHRGWSVDEMGKRVFWTVYILDRWMSCLMGRPPTIQDEVIRLDLPREVPGLPTCVGICANIELSRIAGHVVRDTYRSAPGTWNDASSTGLSHVDKVLRMLWNWQRDLAPALQLSQDTLSRDRPLCTLHMNHNQLLILTIRPMFLVAVKKAVADRFFTTHSWHSQERDQQQTEPSRPAWARIESHPQVGLFRDCSDAARRNLRLGRWLAKISPASKLLLPDMHCIFNAAILLLLHQIVFVDLRTDDVSDISFALEAFAREADVGDAYAGDCLRVMQDLAGLVRRLRSLMFDGVPHVPSPHFAPAILSSSAPSPLPSAGLGLPISMIPLPSPGLEGHGGADYMTSSPRHQQQQQQQHHSLHHHHQQPHHLSVPVTTMAGTQAPLALSYDGVNTGLGMLPLGVGSGEALYAELMTWLDNDEMSLNGMYAGQMI</sequence>
<dbReference type="Proteomes" id="UP000294847">
    <property type="component" value="Chromosome 6"/>
</dbReference>
<accession>A0A4P7NPZ7</accession>
<evidence type="ECO:0000256" key="1">
    <source>
        <dbReference type="ARBA" id="ARBA00022723"/>
    </source>
</evidence>
<dbReference type="PROSITE" id="PS50048">
    <property type="entry name" value="ZN2_CY6_FUNGAL_2"/>
    <property type="match status" value="1"/>
</dbReference>
<name>A0A4P7NPZ7_PYROR</name>
<dbReference type="Pfam" id="PF00172">
    <property type="entry name" value="Zn_clus"/>
    <property type="match status" value="1"/>
</dbReference>
<dbReference type="CDD" id="cd12148">
    <property type="entry name" value="fungal_TF_MHR"/>
    <property type="match status" value="1"/>
</dbReference>
<protein>
    <submittedName>
        <fullName evidence="4">Uncharacterized protein</fullName>
    </submittedName>
</protein>
<evidence type="ECO:0000313" key="5">
    <source>
        <dbReference type="Proteomes" id="UP000294847"/>
    </source>
</evidence>
<dbReference type="Gene3D" id="4.10.240.10">
    <property type="entry name" value="Zn(2)-C6 fungal-type DNA-binding domain"/>
    <property type="match status" value="1"/>
</dbReference>
<keyword evidence="1" id="KW-0479">Metal-binding</keyword>
<dbReference type="AlphaFoldDB" id="A0A4P7NPZ7"/>
<dbReference type="Pfam" id="PF04082">
    <property type="entry name" value="Fungal_trans"/>
    <property type="match status" value="1"/>
</dbReference>
<evidence type="ECO:0000256" key="3">
    <source>
        <dbReference type="SAM" id="MobiDB-lite"/>
    </source>
</evidence>
<feature type="region of interest" description="Disordered" evidence="3">
    <location>
        <begin position="700"/>
        <end position="735"/>
    </location>
</feature>
<dbReference type="GO" id="GO:0003677">
    <property type="term" value="F:DNA binding"/>
    <property type="evidence" value="ECO:0007669"/>
    <property type="project" value="InterPro"/>
</dbReference>
<feature type="compositionally biased region" description="Low complexity" evidence="3">
    <location>
        <begin position="1"/>
        <end position="12"/>
    </location>
</feature>
<feature type="compositionally biased region" description="Basic residues" evidence="3">
    <location>
        <begin position="723"/>
        <end position="732"/>
    </location>
</feature>
<dbReference type="InterPro" id="IPR036864">
    <property type="entry name" value="Zn2-C6_fun-type_DNA-bd_sf"/>
</dbReference>
<feature type="region of interest" description="Disordered" evidence="3">
    <location>
        <begin position="1"/>
        <end position="22"/>
    </location>
</feature>
<dbReference type="PANTHER" id="PTHR46910">
    <property type="entry name" value="TRANSCRIPTION FACTOR PDR1"/>
    <property type="match status" value="1"/>
</dbReference>
<organism evidence="4 5">
    <name type="scientific">Pyricularia oryzae</name>
    <name type="common">Rice blast fungus</name>
    <name type="synonym">Magnaporthe oryzae</name>
    <dbReference type="NCBI Taxonomy" id="318829"/>
    <lineage>
        <taxon>Eukaryota</taxon>
        <taxon>Fungi</taxon>
        <taxon>Dikarya</taxon>
        <taxon>Ascomycota</taxon>
        <taxon>Pezizomycotina</taxon>
        <taxon>Sordariomycetes</taxon>
        <taxon>Sordariomycetidae</taxon>
        <taxon>Magnaporthales</taxon>
        <taxon>Pyriculariaceae</taxon>
        <taxon>Pyricularia</taxon>
    </lineage>
</organism>